<protein>
    <submittedName>
        <fullName evidence="2">Uncharacterized protein</fullName>
    </submittedName>
</protein>
<organism evidence="2 3">
    <name type="scientific">Streptomyces glaucosporus</name>
    <dbReference type="NCBI Taxonomy" id="284044"/>
    <lineage>
        <taxon>Bacteria</taxon>
        <taxon>Bacillati</taxon>
        <taxon>Actinomycetota</taxon>
        <taxon>Actinomycetes</taxon>
        <taxon>Kitasatosporales</taxon>
        <taxon>Streptomycetaceae</taxon>
        <taxon>Streptomyces</taxon>
    </lineage>
</organism>
<sequence>MRVNASTPGEPGPEGGEPASFAETAEDRYQKHKPRIHTVGAVTPAVVERLAEKRDAGGIADFEPPSATETTRDPRQSPTPRLRKLAEGQNAGGEKKAQCKAKAGNDLAPGTTWVDLLEDERPGEAAA</sequence>
<evidence type="ECO:0000313" key="2">
    <source>
        <dbReference type="EMBL" id="GAA2391440.1"/>
    </source>
</evidence>
<evidence type="ECO:0000256" key="1">
    <source>
        <dbReference type="SAM" id="MobiDB-lite"/>
    </source>
</evidence>
<gene>
    <name evidence="2" type="ORF">GCM10010420_14420</name>
</gene>
<comment type="caution">
    <text evidence="2">The sequence shown here is derived from an EMBL/GenBank/DDBJ whole genome shotgun (WGS) entry which is preliminary data.</text>
</comment>
<dbReference type="EMBL" id="BAAATJ010000004">
    <property type="protein sequence ID" value="GAA2391440.1"/>
    <property type="molecule type" value="Genomic_DNA"/>
</dbReference>
<name>A0ABN3I086_9ACTN</name>
<dbReference type="Proteomes" id="UP001500058">
    <property type="component" value="Unassembled WGS sequence"/>
</dbReference>
<accession>A0ABN3I086</accession>
<keyword evidence="3" id="KW-1185">Reference proteome</keyword>
<proteinExistence type="predicted"/>
<feature type="region of interest" description="Disordered" evidence="1">
    <location>
        <begin position="1"/>
        <end position="37"/>
    </location>
</feature>
<evidence type="ECO:0000313" key="3">
    <source>
        <dbReference type="Proteomes" id="UP001500058"/>
    </source>
</evidence>
<feature type="region of interest" description="Disordered" evidence="1">
    <location>
        <begin position="52"/>
        <end position="127"/>
    </location>
</feature>
<reference evidence="2 3" key="1">
    <citation type="journal article" date="2019" name="Int. J. Syst. Evol. Microbiol.">
        <title>The Global Catalogue of Microorganisms (GCM) 10K type strain sequencing project: providing services to taxonomists for standard genome sequencing and annotation.</title>
        <authorList>
            <consortium name="The Broad Institute Genomics Platform"/>
            <consortium name="The Broad Institute Genome Sequencing Center for Infectious Disease"/>
            <person name="Wu L."/>
            <person name="Ma J."/>
        </authorList>
    </citation>
    <scope>NUCLEOTIDE SEQUENCE [LARGE SCALE GENOMIC DNA]</scope>
    <source>
        <strain evidence="2 3">JCM 6921</strain>
    </source>
</reference>